<organism evidence="1 2">
    <name type="scientific">Cirrhinus mrigala</name>
    <name type="common">Mrigala</name>
    <dbReference type="NCBI Taxonomy" id="683832"/>
    <lineage>
        <taxon>Eukaryota</taxon>
        <taxon>Metazoa</taxon>
        <taxon>Chordata</taxon>
        <taxon>Craniata</taxon>
        <taxon>Vertebrata</taxon>
        <taxon>Euteleostomi</taxon>
        <taxon>Actinopterygii</taxon>
        <taxon>Neopterygii</taxon>
        <taxon>Teleostei</taxon>
        <taxon>Ostariophysi</taxon>
        <taxon>Cypriniformes</taxon>
        <taxon>Cyprinidae</taxon>
        <taxon>Labeoninae</taxon>
        <taxon>Labeonini</taxon>
        <taxon>Cirrhinus</taxon>
    </lineage>
</organism>
<comment type="caution">
    <text evidence="1">The sequence shown here is derived from an EMBL/GenBank/DDBJ whole genome shotgun (WGS) entry which is preliminary data.</text>
</comment>
<keyword evidence="2" id="KW-1185">Reference proteome</keyword>
<accession>A0ABD0NR24</accession>
<name>A0ABD0NR24_CIRMR</name>
<proteinExistence type="predicted"/>
<reference evidence="1 2" key="1">
    <citation type="submission" date="2024-05" db="EMBL/GenBank/DDBJ databases">
        <title>Genome sequencing and assembly of Indian major carp, Cirrhinus mrigala (Hamilton, 1822).</title>
        <authorList>
            <person name="Mohindra V."/>
            <person name="Chowdhury L.M."/>
            <person name="Lal K."/>
            <person name="Jena J.K."/>
        </authorList>
    </citation>
    <scope>NUCLEOTIDE SEQUENCE [LARGE SCALE GENOMIC DNA]</scope>
    <source>
        <strain evidence="1">CM1030</strain>
        <tissue evidence="1">Blood</tissue>
    </source>
</reference>
<dbReference type="EMBL" id="JAMKFB020000020">
    <property type="protein sequence ID" value="KAL0163606.1"/>
    <property type="molecule type" value="Genomic_DNA"/>
</dbReference>
<gene>
    <name evidence="1" type="ORF">M9458_039359</name>
</gene>
<dbReference type="AlphaFoldDB" id="A0ABD0NR24"/>
<feature type="non-terminal residue" evidence="1">
    <location>
        <position position="202"/>
    </location>
</feature>
<evidence type="ECO:0000313" key="2">
    <source>
        <dbReference type="Proteomes" id="UP001529510"/>
    </source>
</evidence>
<dbReference type="Proteomes" id="UP001529510">
    <property type="component" value="Unassembled WGS sequence"/>
</dbReference>
<sequence>MCVCDRRPDLYKHEHRNTSCIGSLTELVNAFKAAFQFTPTLPSASGSPMAMPTTFAGEAAETATGTLTTSDQLFGLQQGSSLVNDYTLHFCTLAAASGWNEIALLGAYRQGLNPDIRATMALYDDSIGLESFLQRTTRVSQWLATCQPSVTAPQFASVAASFPTLLSFHAPNVIAPSQMDYVCSVDNLDIAYVPAPSDPHAR</sequence>
<protein>
    <submittedName>
        <fullName evidence="1">Uncharacterized protein</fullName>
    </submittedName>
</protein>
<evidence type="ECO:0000313" key="1">
    <source>
        <dbReference type="EMBL" id="KAL0163606.1"/>
    </source>
</evidence>